<proteinExistence type="predicted"/>
<gene>
    <name evidence="1" type="ORF">HS088_TW14G00466</name>
</gene>
<dbReference type="InterPro" id="IPR007493">
    <property type="entry name" value="DUF538"/>
</dbReference>
<accession>A0A7J7CR26</accession>
<comment type="caution">
    <text evidence="1">The sequence shown here is derived from an EMBL/GenBank/DDBJ whole genome shotgun (WGS) entry which is preliminary data.</text>
</comment>
<dbReference type="Gene3D" id="2.30.240.10">
    <property type="entry name" value="At5g01610-like"/>
    <property type="match status" value="1"/>
</dbReference>
<sequence length="148" mass="17311">MASQQIATHREDAEIFKGDESLCKLKSLELLDEIHMPRGLLPLEGLEEVGYNRTTGFVWLRQKKRKDHFFRAIRRNVSYEKEVTAFVEDHRMKRLTGVKSKEFFIWVTISDIYIDERDLTKITFANPTGISRTFPVSAFEEDHSSTKN</sequence>
<protein>
    <recommendedName>
        <fullName evidence="3">DUF538 family protein</fullName>
    </recommendedName>
</protein>
<reference evidence="1 2" key="1">
    <citation type="journal article" date="2020" name="Nat. Commun.">
        <title>Genome of Tripterygium wilfordii and identification of cytochrome P450 involved in triptolide biosynthesis.</title>
        <authorList>
            <person name="Tu L."/>
            <person name="Su P."/>
            <person name="Zhang Z."/>
            <person name="Gao L."/>
            <person name="Wang J."/>
            <person name="Hu T."/>
            <person name="Zhou J."/>
            <person name="Zhang Y."/>
            <person name="Zhao Y."/>
            <person name="Liu Y."/>
            <person name="Song Y."/>
            <person name="Tong Y."/>
            <person name="Lu Y."/>
            <person name="Yang J."/>
            <person name="Xu C."/>
            <person name="Jia M."/>
            <person name="Peters R.J."/>
            <person name="Huang L."/>
            <person name="Gao W."/>
        </authorList>
    </citation>
    <scope>NUCLEOTIDE SEQUENCE [LARGE SCALE GENOMIC DNA]</scope>
    <source>
        <strain evidence="2">cv. XIE 37</strain>
        <tissue evidence="1">Leaf</tissue>
    </source>
</reference>
<evidence type="ECO:0008006" key="3">
    <source>
        <dbReference type="Google" id="ProtNLM"/>
    </source>
</evidence>
<dbReference type="FunCoup" id="A0A7J7CR26">
    <property type="interactions" value="95"/>
</dbReference>
<dbReference type="Pfam" id="PF04398">
    <property type="entry name" value="DUF538"/>
    <property type="match status" value="1"/>
</dbReference>
<evidence type="ECO:0000313" key="1">
    <source>
        <dbReference type="EMBL" id="KAF5736326.1"/>
    </source>
</evidence>
<name>A0A7J7CR26_TRIWF</name>
<organism evidence="1 2">
    <name type="scientific">Tripterygium wilfordii</name>
    <name type="common">Thunder God vine</name>
    <dbReference type="NCBI Taxonomy" id="458696"/>
    <lineage>
        <taxon>Eukaryota</taxon>
        <taxon>Viridiplantae</taxon>
        <taxon>Streptophyta</taxon>
        <taxon>Embryophyta</taxon>
        <taxon>Tracheophyta</taxon>
        <taxon>Spermatophyta</taxon>
        <taxon>Magnoliopsida</taxon>
        <taxon>eudicotyledons</taxon>
        <taxon>Gunneridae</taxon>
        <taxon>Pentapetalae</taxon>
        <taxon>rosids</taxon>
        <taxon>fabids</taxon>
        <taxon>Celastrales</taxon>
        <taxon>Celastraceae</taxon>
        <taxon>Tripterygium</taxon>
    </lineage>
</organism>
<dbReference type="PANTHER" id="PTHR31676:SF7">
    <property type="entry name" value="DUF538 DOMAIN-CONTAINING PROTEIN"/>
    <property type="match status" value="1"/>
</dbReference>
<dbReference type="SUPFAM" id="SSF141562">
    <property type="entry name" value="At5g01610-like"/>
    <property type="match status" value="1"/>
</dbReference>
<dbReference type="PANTHER" id="PTHR31676">
    <property type="entry name" value="T31J12.3 PROTEIN-RELATED"/>
    <property type="match status" value="1"/>
</dbReference>
<dbReference type="AlphaFoldDB" id="A0A7J7CR26"/>
<evidence type="ECO:0000313" key="2">
    <source>
        <dbReference type="Proteomes" id="UP000593562"/>
    </source>
</evidence>
<keyword evidence="2" id="KW-1185">Reference proteome</keyword>
<dbReference type="Proteomes" id="UP000593562">
    <property type="component" value="Unassembled WGS sequence"/>
</dbReference>
<dbReference type="InParanoid" id="A0A7J7CR26"/>
<dbReference type="EMBL" id="JAAARO010000014">
    <property type="protein sequence ID" value="KAF5736326.1"/>
    <property type="molecule type" value="Genomic_DNA"/>
</dbReference>
<dbReference type="InterPro" id="IPR036758">
    <property type="entry name" value="At5g01610-like"/>
</dbReference>
<dbReference type="OrthoDB" id="1885001at2759"/>